<accession>A0A1G5FBK7</accession>
<dbReference type="RefSeq" id="WP_090917618.1">
    <property type="nucleotide sequence ID" value="NZ_FMVM01000004.1"/>
</dbReference>
<evidence type="ECO:0000313" key="2">
    <source>
        <dbReference type="EMBL" id="SCY36593.1"/>
    </source>
</evidence>
<feature type="transmembrane region" description="Helical" evidence="1">
    <location>
        <begin position="69"/>
        <end position="92"/>
    </location>
</feature>
<gene>
    <name evidence="2" type="ORF">SAMN05720606_104144</name>
</gene>
<organism evidence="2 3">
    <name type="scientific">Paenibacillus polysaccharolyticus</name>
    <dbReference type="NCBI Taxonomy" id="582692"/>
    <lineage>
        <taxon>Bacteria</taxon>
        <taxon>Bacillati</taxon>
        <taxon>Bacillota</taxon>
        <taxon>Bacilli</taxon>
        <taxon>Bacillales</taxon>
        <taxon>Paenibacillaceae</taxon>
        <taxon>Paenibacillus</taxon>
    </lineage>
</organism>
<dbReference type="EMBL" id="FMVM01000004">
    <property type="protein sequence ID" value="SCY36593.1"/>
    <property type="molecule type" value="Genomic_DNA"/>
</dbReference>
<sequence>MSNPHIEETSQKEAHLYEELRRALEDVPQGKEREQVMQRMIRQLKSANWRNGRLNGVKKYWRDARPVKLWIWIAAGALAPVVFFCLFIWASLSVE</sequence>
<proteinExistence type="predicted"/>
<keyword evidence="3" id="KW-1185">Reference proteome</keyword>
<reference evidence="3" key="1">
    <citation type="submission" date="2016-10" db="EMBL/GenBank/DDBJ databases">
        <authorList>
            <person name="Varghese N."/>
            <person name="Submissions S."/>
        </authorList>
    </citation>
    <scope>NUCLEOTIDE SEQUENCE [LARGE SCALE GENOMIC DNA]</scope>
    <source>
        <strain evidence="3">BL9</strain>
    </source>
</reference>
<keyword evidence="1" id="KW-0812">Transmembrane</keyword>
<keyword evidence="1" id="KW-0472">Membrane</keyword>
<name>A0A1G5FBK7_9BACL</name>
<evidence type="ECO:0000313" key="3">
    <source>
        <dbReference type="Proteomes" id="UP000198538"/>
    </source>
</evidence>
<dbReference type="Proteomes" id="UP000198538">
    <property type="component" value="Unassembled WGS sequence"/>
</dbReference>
<dbReference type="AlphaFoldDB" id="A0A1G5FBK7"/>
<evidence type="ECO:0000256" key="1">
    <source>
        <dbReference type="SAM" id="Phobius"/>
    </source>
</evidence>
<protein>
    <submittedName>
        <fullName evidence="2">Uncharacterized protein</fullName>
    </submittedName>
</protein>
<keyword evidence="1" id="KW-1133">Transmembrane helix</keyword>